<dbReference type="EMBL" id="LDPR01000011">
    <property type="protein sequence ID" value="KLO35972.1"/>
    <property type="molecule type" value="Genomic_DNA"/>
</dbReference>
<dbReference type="OrthoDB" id="4965078at2"/>
<evidence type="ECO:0000313" key="3">
    <source>
        <dbReference type="EMBL" id="KLO35972.1"/>
    </source>
</evidence>
<dbReference type="SUPFAM" id="SSF55781">
    <property type="entry name" value="GAF domain-like"/>
    <property type="match status" value="1"/>
</dbReference>
<feature type="domain" description="GAF" evidence="2">
    <location>
        <begin position="163"/>
        <end position="284"/>
    </location>
</feature>
<keyword evidence="4" id="KW-1185">Reference proteome</keyword>
<reference evidence="3 4" key="1">
    <citation type="submission" date="2015-05" db="EMBL/GenBank/DDBJ databases">
        <title>Genome sequence of Mycobacterium haemophilum.</title>
        <authorList>
            <person name="Greninger A.L."/>
            <person name="Cunningham G."/>
            <person name="Miller S."/>
        </authorList>
    </citation>
    <scope>NUCLEOTIDE SEQUENCE [LARGE SCALE GENOMIC DNA]</scope>
    <source>
        <strain evidence="4">UC1</strain>
    </source>
</reference>
<comment type="caution">
    <text evidence="3">The sequence shown here is derived from an EMBL/GenBank/DDBJ whole genome shotgun (WGS) entry which is preliminary data.</text>
</comment>
<sequence>MSNRAYRWSIHTVYQYDRTMPPTGGPQSFLGGFVVWIGPHLDRARWVQTVRALLPVGAASAIGIAGKFHGVAAGVWLGIGTVILATVALIDLVRESYRSLLRHRQEESAAAQIVALRDALSPIAESIADIHTLADAARHERANGIAQRSADALALVMQGIPGFRSVVYRQDNAMSALEVLARAGRSEREPQRFERGDKRGDAAFATVERREACFVRDVNDDEEVAGLEGAYSGTRTGYRTFIAAPIADRRRTYGMVTVDAPNPGDLLRSDQHLVMLVADLLAIAFASVHQS</sequence>
<dbReference type="InterPro" id="IPR003018">
    <property type="entry name" value="GAF"/>
</dbReference>
<evidence type="ECO:0000313" key="4">
    <source>
        <dbReference type="Proteomes" id="UP000036334"/>
    </source>
</evidence>
<dbReference type="Proteomes" id="UP000036334">
    <property type="component" value="Unassembled WGS sequence"/>
</dbReference>
<protein>
    <recommendedName>
        <fullName evidence="2">GAF domain-containing protein</fullName>
    </recommendedName>
</protein>
<proteinExistence type="predicted"/>
<dbReference type="InterPro" id="IPR029016">
    <property type="entry name" value="GAF-like_dom_sf"/>
</dbReference>
<dbReference type="Pfam" id="PF01590">
    <property type="entry name" value="GAF"/>
    <property type="match status" value="1"/>
</dbReference>
<accession>A0A0I9TIP1</accession>
<dbReference type="Gene3D" id="3.30.450.40">
    <property type="match status" value="1"/>
</dbReference>
<dbReference type="AlphaFoldDB" id="A0A0I9TIP1"/>
<keyword evidence="1" id="KW-0472">Membrane</keyword>
<keyword evidence="1" id="KW-1133">Transmembrane helix</keyword>
<evidence type="ECO:0000259" key="2">
    <source>
        <dbReference type="Pfam" id="PF01590"/>
    </source>
</evidence>
<dbReference type="PATRIC" id="fig|29311.18.peg.955"/>
<evidence type="ECO:0000256" key="1">
    <source>
        <dbReference type="SAM" id="Phobius"/>
    </source>
</evidence>
<feature type="transmembrane region" description="Helical" evidence="1">
    <location>
        <begin position="75"/>
        <end position="93"/>
    </location>
</feature>
<keyword evidence="1" id="KW-0812">Transmembrane</keyword>
<name>A0A0I9TIP1_9MYCO</name>
<organism evidence="3 4">
    <name type="scientific">Mycobacterium haemophilum</name>
    <dbReference type="NCBI Taxonomy" id="29311"/>
    <lineage>
        <taxon>Bacteria</taxon>
        <taxon>Bacillati</taxon>
        <taxon>Actinomycetota</taxon>
        <taxon>Actinomycetes</taxon>
        <taxon>Mycobacteriales</taxon>
        <taxon>Mycobacteriaceae</taxon>
        <taxon>Mycobacterium</taxon>
    </lineage>
</organism>
<gene>
    <name evidence="3" type="ORF">ABH38_13915</name>
</gene>